<dbReference type="CDD" id="cd07043">
    <property type="entry name" value="STAS_anti-anti-sigma_factors"/>
    <property type="match status" value="1"/>
</dbReference>
<gene>
    <name evidence="4" type="primary">bldG_1</name>
    <name evidence="4" type="ORF">GCM10023191_001180</name>
</gene>
<evidence type="ECO:0000256" key="2">
    <source>
        <dbReference type="RuleBase" id="RU003749"/>
    </source>
</evidence>
<dbReference type="InterPro" id="IPR003658">
    <property type="entry name" value="Anti-sigma_ant"/>
</dbReference>
<reference evidence="5" key="1">
    <citation type="journal article" date="2019" name="Int. J. Syst. Evol. Microbiol.">
        <title>The Global Catalogue of Microorganisms (GCM) 10K type strain sequencing project: providing services to taxonomists for standard genome sequencing and annotation.</title>
        <authorList>
            <consortium name="The Broad Institute Genomics Platform"/>
            <consortium name="The Broad Institute Genome Sequencing Center for Infectious Disease"/>
            <person name="Wu L."/>
            <person name="Ma J."/>
        </authorList>
    </citation>
    <scope>NUCLEOTIDE SEQUENCE [LARGE SCALE GENOMIC DNA]</scope>
    <source>
        <strain evidence="5">JCM 17933</strain>
    </source>
</reference>
<dbReference type="InterPro" id="IPR036513">
    <property type="entry name" value="STAS_dom_sf"/>
</dbReference>
<protein>
    <recommendedName>
        <fullName evidence="2">Anti-sigma factor antagonist</fullName>
    </recommendedName>
</protein>
<evidence type="ECO:0000259" key="3">
    <source>
        <dbReference type="PROSITE" id="PS50801"/>
    </source>
</evidence>
<dbReference type="SUPFAM" id="SSF52091">
    <property type="entry name" value="SpoIIaa-like"/>
    <property type="match status" value="1"/>
</dbReference>
<dbReference type="Gene3D" id="3.30.750.24">
    <property type="entry name" value="STAS domain"/>
    <property type="match status" value="1"/>
</dbReference>
<dbReference type="RefSeq" id="WP_345455797.1">
    <property type="nucleotide sequence ID" value="NZ_BAABHF010000006.1"/>
</dbReference>
<dbReference type="Pfam" id="PF01740">
    <property type="entry name" value="STAS"/>
    <property type="match status" value="1"/>
</dbReference>
<organism evidence="4 5">
    <name type="scientific">Actinoallomurus oryzae</name>
    <dbReference type="NCBI Taxonomy" id="502180"/>
    <lineage>
        <taxon>Bacteria</taxon>
        <taxon>Bacillati</taxon>
        <taxon>Actinomycetota</taxon>
        <taxon>Actinomycetes</taxon>
        <taxon>Streptosporangiales</taxon>
        <taxon>Thermomonosporaceae</taxon>
        <taxon>Actinoallomurus</taxon>
    </lineage>
</organism>
<dbReference type="Proteomes" id="UP001500503">
    <property type="component" value="Unassembled WGS sequence"/>
</dbReference>
<dbReference type="PANTHER" id="PTHR33495">
    <property type="entry name" value="ANTI-SIGMA FACTOR ANTAGONIST TM_1081-RELATED-RELATED"/>
    <property type="match status" value="1"/>
</dbReference>
<dbReference type="NCBIfam" id="TIGR00377">
    <property type="entry name" value="ant_ant_sig"/>
    <property type="match status" value="1"/>
</dbReference>
<proteinExistence type="inferred from homology"/>
<evidence type="ECO:0000313" key="5">
    <source>
        <dbReference type="Proteomes" id="UP001500503"/>
    </source>
</evidence>
<sequence length="122" mass="12933">MDFDVTQHLVGEIAVIEVSGWIEIASAPKLRDTLINVIDEGRVHLVIDLSGVVFLDSTGLGVLIGTLHRLRSRDGSLALAGASDRVYKVFHTTQLTKVLTITETVDDAIAAINSGKAGGKAP</sequence>
<feature type="domain" description="STAS" evidence="3">
    <location>
        <begin position="3"/>
        <end position="112"/>
    </location>
</feature>
<comment type="caution">
    <text evidence="4">The sequence shown here is derived from an EMBL/GenBank/DDBJ whole genome shotgun (WGS) entry which is preliminary data.</text>
</comment>
<dbReference type="InterPro" id="IPR002645">
    <property type="entry name" value="STAS_dom"/>
</dbReference>
<accession>A0ABP8P4J8</accession>
<comment type="similarity">
    <text evidence="1 2">Belongs to the anti-sigma-factor antagonist family.</text>
</comment>
<dbReference type="PANTHER" id="PTHR33495:SF2">
    <property type="entry name" value="ANTI-SIGMA FACTOR ANTAGONIST TM_1081-RELATED"/>
    <property type="match status" value="1"/>
</dbReference>
<evidence type="ECO:0000256" key="1">
    <source>
        <dbReference type="ARBA" id="ARBA00009013"/>
    </source>
</evidence>
<dbReference type="EMBL" id="BAABHF010000006">
    <property type="protein sequence ID" value="GAA4481812.1"/>
    <property type="molecule type" value="Genomic_DNA"/>
</dbReference>
<dbReference type="PROSITE" id="PS50801">
    <property type="entry name" value="STAS"/>
    <property type="match status" value="1"/>
</dbReference>
<evidence type="ECO:0000313" key="4">
    <source>
        <dbReference type="EMBL" id="GAA4481812.1"/>
    </source>
</evidence>
<keyword evidence="5" id="KW-1185">Reference proteome</keyword>
<name>A0ABP8P4J8_9ACTN</name>